<reference evidence="3 4" key="1">
    <citation type="journal article" date="2019" name="Sci. Rep.">
        <title>Orb-weaving spider Araneus ventricosus genome elucidates the spidroin gene catalogue.</title>
        <authorList>
            <person name="Kono N."/>
            <person name="Nakamura H."/>
            <person name="Ohtoshi R."/>
            <person name="Moran D.A.P."/>
            <person name="Shinohara A."/>
            <person name="Yoshida Y."/>
            <person name="Fujiwara M."/>
            <person name="Mori M."/>
            <person name="Tomita M."/>
            <person name="Arakawa K."/>
        </authorList>
    </citation>
    <scope>NUCLEOTIDE SEQUENCE [LARGE SCALE GENOMIC DNA]</scope>
</reference>
<feature type="region of interest" description="Disordered" evidence="1">
    <location>
        <begin position="244"/>
        <end position="326"/>
    </location>
</feature>
<feature type="domain" description="IRF tryptophan pentad repeat" evidence="2">
    <location>
        <begin position="1"/>
        <end position="50"/>
    </location>
</feature>
<feature type="compositionally biased region" description="Basic and acidic residues" evidence="1">
    <location>
        <begin position="245"/>
        <end position="258"/>
    </location>
</feature>
<dbReference type="AlphaFoldDB" id="A0A4Y2PAD3"/>
<feature type="non-terminal residue" evidence="3">
    <location>
        <position position="1"/>
    </location>
</feature>
<accession>A0A4Y2PAD3</accession>
<evidence type="ECO:0000256" key="1">
    <source>
        <dbReference type="SAM" id="MobiDB-lite"/>
    </source>
</evidence>
<evidence type="ECO:0000259" key="2">
    <source>
        <dbReference type="PROSITE" id="PS51507"/>
    </source>
</evidence>
<dbReference type="InterPro" id="IPR001346">
    <property type="entry name" value="Interferon_reg_fact_DNA-bd_dom"/>
</dbReference>
<feature type="region of interest" description="Disordered" evidence="1">
    <location>
        <begin position="134"/>
        <end position="166"/>
    </location>
</feature>
<gene>
    <name evidence="3" type="ORF">AVEN_254254_1</name>
</gene>
<evidence type="ECO:0000313" key="3">
    <source>
        <dbReference type="EMBL" id="GBN47973.1"/>
    </source>
</evidence>
<comment type="caution">
    <text evidence="3">The sequence shown here is derived from an EMBL/GenBank/DDBJ whole genome shotgun (WGS) entry which is preliminary data.</text>
</comment>
<name>A0A4Y2PAD3_ARAVE</name>
<evidence type="ECO:0000313" key="4">
    <source>
        <dbReference type="Proteomes" id="UP000499080"/>
    </source>
</evidence>
<feature type="compositionally biased region" description="Polar residues" evidence="1">
    <location>
        <begin position="134"/>
        <end position="154"/>
    </location>
</feature>
<dbReference type="Proteomes" id="UP000499080">
    <property type="component" value="Unassembled WGS sequence"/>
</dbReference>
<feature type="region of interest" description="Disordered" evidence="1">
    <location>
        <begin position="188"/>
        <end position="208"/>
    </location>
</feature>
<organism evidence="3 4">
    <name type="scientific">Araneus ventricosus</name>
    <name type="common">Orbweaver spider</name>
    <name type="synonym">Epeira ventricosa</name>
    <dbReference type="NCBI Taxonomy" id="182803"/>
    <lineage>
        <taxon>Eukaryota</taxon>
        <taxon>Metazoa</taxon>
        <taxon>Ecdysozoa</taxon>
        <taxon>Arthropoda</taxon>
        <taxon>Chelicerata</taxon>
        <taxon>Arachnida</taxon>
        <taxon>Araneae</taxon>
        <taxon>Araneomorphae</taxon>
        <taxon>Entelegynae</taxon>
        <taxon>Araneoidea</taxon>
        <taxon>Araneidae</taxon>
        <taxon>Araneus</taxon>
    </lineage>
</organism>
<feature type="compositionally biased region" description="Basic and acidic residues" evidence="1">
    <location>
        <begin position="190"/>
        <end position="202"/>
    </location>
</feature>
<feature type="compositionally biased region" description="Basic residues" evidence="1">
    <location>
        <begin position="296"/>
        <end position="318"/>
    </location>
</feature>
<dbReference type="GO" id="GO:0000976">
    <property type="term" value="F:transcription cis-regulatory region binding"/>
    <property type="evidence" value="ECO:0007669"/>
    <property type="project" value="InterPro"/>
</dbReference>
<sequence length="460" mass="52096">AWDQLKGRPVPQTHQEFVDSKQRLRAALRNLRTIEDVPSNDVYRRYRITDLLEIRVKTGRKEEIPEIKTEVKDIPVLPRRRGRRKVKVEKCMYTDDDSFESWTECIKPPRNPRRPVNPRKIACLKEIGECSKSVSQPSEKTSVIENPGPSNFKRSTTEESERHLEQKISPVPTKETGAVPKIKVVAAENPRLERSPKKETNAKPKLPRSLACILDSQNINYDRSIGPRRTTKVSQEVWASSLGIKQEEPTYSPEEKQMEPTTSKYQEKPNLPKTKVSGNSGMTPKDSIPTAEASVKTKKKSKSGQKKKKSKGGEKKKKSTNEPSLIIKLPVKQESIEDLTVRLEAGAQSADSARPRVEQEPVENATQNRQPVAQNPFAGDINSLYSEAYLATRLDEEYLTKAWLENDRECPWFCGKGSSDVVFEIEFPAFNSRDFNTPLTSLGVRLDALEKVTGSMNRIQ</sequence>
<keyword evidence="4" id="KW-1185">Reference proteome</keyword>
<dbReference type="OrthoDB" id="6437827at2759"/>
<feature type="compositionally biased region" description="Basic and acidic residues" evidence="1">
    <location>
        <begin position="155"/>
        <end position="166"/>
    </location>
</feature>
<dbReference type="EMBL" id="BGPR01010779">
    <property type="protein sequence ID" value="GBN47973.1"/>
    <property type="molecule type" value="Genomic_DNA"/>
</dbReference>
<feature type="region of interest" description="Disordered" evidence="1">
    <location>
        <begin position="346"/>
        <end position="375"/>
    </location>
</feature>
<feature type="compositionally biased region" description="Polar residues" evidence="1">
    <location>
        <begin position="364"/>
        <end position="373"/>
    </location>
</feature>
<proteinExistence type="predicted"/>
<dbReference type="PROSITE" id="PS51507">
    <property type="entry name" value="IRF_2"/>
    <property type="match status" value="1"/>
</dbReference>
<protein>
    <recommendedName>
        <fullName evidence="2">IRF tryptophan pentad repeat domain-containing protein</fullName>
    </recommendedName>
</protein>